<feature type="compositionally biased region" description="Basic and acidic residues" evidence="1">
    <location>
        <begin position="61"/>
        <end position="84"/>
    </location>
</feature>
<dbReference type="GO" id="GO:0007283">
    <property type="term" value="P:spermatogenesis"/>
    <property type="evidence" value="ECO:0007669"/>
    <property type="project" value="TreeGrafter"/>
</dbReference>
<protein>
    <submittedName>
        <fullName evidence="2">Uncharacterized protein</fullName>
    </submittedName>
</protein>
<dbReference type="GO" id="GO:0120160">
    <property type="term" value="F:intraciliary transport particle A binding"/>
    <property type="evidence" value="ECO:0007669"/>
    <property type="project" value="TreeGrafter"/>
</dbReference>
<reference evidence="2" key="1">
    <citation type="journal article" date="2023" name="Science">
        <title>Genome structures resolve the early diversification of teleost fishes.</title>
        <authorList>
            <person name="Parey E."/>
            <person name="Louis A."/>
            <person name="Montfort J."/>
            <person name="Bouchez O."/>
            <person name="Roques C."/>
            <person name="Iampietro C."/>
            <person name="Lluch J."/>
            <person name="Castinel A."/>
            <person name="Donnadieu C."/>
            <person name="Desvignes T."/>
            <person name="Floi Bucao C."/>
            <person name="Jouanno E."/>
            <person name="Wen M."/>
            <person name="Mejri S."/>
            <person name="Dirks R."/>
            <person name="Jansen H."/>
            <person name="Henkel C."/>
            <person name="Chen W.J."/>
            <person name="Zahm M."/>
            <person name="Cabau C."/>
            <person name="Klopp C."/>
            <person name="Thompson A.W."/>
            <person name="Robinson-Rechavi M."/>
            <person name="Braasch I."/>
            <person name="Lecointre G."/>
            <person name="Bobe J."/>
            <person name="Postlethwait J.H."/>
            <person name="Berthelot C."/>
            <person name="Roest Crollius H."/>
            <person name="Guiguen Y."/>
        </authorList>
    </citation>
    <scope>NUCLEOTIDE SEQUENCE</scope>
    <source>
        <strain evidence="2">Concon-B</strain>
    </source>
</reference>
<dbReference type="Proteomes" id="UP001152803">
    <property type="component" value="Unassembled WGS sequence"/>
</dbReference>
<proteinExistence type="predicted"/>
<comment type="caution">
    <text evidence="2">The sequence shown here is derived from an EMBL/GenBank/DDBJ whole genome shotgun (WGS) entry which is preliminary data.</text>
</comment>
<dbReference type="AlphaFoldDB" id="A0A9Q1CZ20"/>
<dbReference type="InterPro" id="IPR040028">
    <property type="entry name" value="IFTAP"/>
</dbReference>
<dbReference type="OrthoDB" id="10057631at2759"/>
<dbReference type="GO" id="GO:0097731">
    <property type="term" value="C:9+0 non-motile cilium"/>
    <property type="evidence" value="ECO:0007669"/>
    <property type="project" value="TreeGrafter"/>
</dbReference>
<dbReference type="GO" id="GO:0007340">
    <property type="term" value="P:acrosome reaction"/>
    <property type="evidence" value="ECO:0007669"/>
    <property type="project" value="TreeGrafter"/>
</dbReference>
<dbReference type="EMBL" id="JAFJMO010000017">
    <property type="protein sequence ID" value="KAJ8252645.1"/>
    <property type="molecule type" value="Genomic_DNA"/>
</dbReference>
<feature type="region of interest" description="Disordered" evidence="1">
    <location>
        <begin position="131"/>
        <end position="154"/>
    </location>
</feature>
<dbReference type="PANTHER" id="PTHR35543:SF1">
    <property type="entry name" value="INTRAFLAGELLAR TRANSPORT-ASSOCIATED PROTEIN"/>
    <property type="match status" value="1"/>
</dbReference>
<name>A0A9Q1CZ20_CONCO</name>
<dbReference type="GO" id="GO:0005829">
    <property type="term" value="C:cytosol"/>
    <property type="evidence" value="ECO:0007669"/>
    <property type="project" value="TreeGrafter"/>
</dbReference>
<feature type="region of interest" description="Disordered" evidence="1">
    <location>
        <begin position="1"/>
        <end position="35"/>
    </location>
</feature>
<accession>A0A9Q1CZ20</accession>
<organism evidence="2 3">
    <name type="scientific">Conger conger</name>
    <name type="common">Conger eel</name>
    <name type="synonym">Muraena conger</name>
    <dbReference type="NCBI Taxonomy" id="82655"/>
    <lineage>
        <taxon>Eukaryota</taxon>
        <taxon>Metazoa</taxon>
        <taxon>Chordata</taxon>
        <taxon>Craniata</taxon>
        <taxon>Vertebrata</taxon>
        <taxon>Euteleostomi</taxon>
        <taxon>Actinopterygii</taxon>
        <taxon>Neopterygii</taxon>
        <taxon>Teleostei</taxon>
        <taxon>Anguilliformes</taxon>
        <taxon>Congridae</taxon>
        <taxon>Conger</taxon>
    </lineage>
</organism>
<dbReference type="Pfam" id="PF17722">
    <property type="entry name" value="IFTAP"/>
    <property type="match status" value="1"/>
</dbReference>
<evidence type="ECO:0000313" key="2">
    <source>
        <dbReference type="EMBL" id="KAJ8252645.1"/>
    </source>
</evidence>
<gene>
    <name evidence="2" type="ORF">COCON_G00219570</name>
</gene>
<sequence length="178" mass="19393">MFERSVRCPRMPVVEGGRGATPLDPSVSPALSAQQTDGRLLASVTHLSTGGVTGSSSGHRPVREQEGGRRDGGMDGAEDRGRRMGELDYLDLTDFRRHQNDLAEGVALPGEVAEDPPAYTPSICRRTELDLRTRPVLEPRTQSPRPAVQTEPDEVLPFSLDAGFDYDHVALSRKHPVP</sequence>
<feature type="compositionally biased region" description="Low complexity" evidence="1">
    <location>
        <begin position="48"/>
        <end position="59"/>
    </location>
</feature>
<evidence type="ECO:0000256" key="1">
    <source>
        <dbReference type="SAM" id="MobiDB-lite"/>
    </source>
</evidence>
<evidence type="ECO:0000313" key="3">
    <source>
        <dbReference type="Proteomes" id="UP001152803"/>
    </source>
</evidence>
<feature type="region of interest" description="Disordered" evidence="1">
    <location>
        <begin position="48"/>
        <end position="84"/>
    </location>
</feature>
<dbReference type="PANTHER" id="PTHR35543">
    <property type="entry name" value="PROTEIN C11ORF74"/>
    <property type="match status" value="1"/>
</dbReference>
<keyword evidence="3" id="KW-1185">Reference proteome</keyword>